<feature type="region of interest" description="Disordered" evidence="2">
    <location>
        <begin position="371"/>
        <end position="409"/>
    </location>
</feature>
<feature type="region of interest" description="Disordered" evidence="2">
    <location>
        <begin position="28"/>
        <end position="49"/>
    </location>
</feature>
<keyword evidence="4" id="KW-1185">Reference proteome</keyword>
<protein>
    <recommendedName>
        <fullName evidence="5">Peroxin 20</fullName>
    </recommendedName>
</protein>
<gene>
    <name evidence="3" type="ORF">B0T26DRAFT_654287</name>
</gene>
<dbReference type="RefSeq" id="XP_060292917.1">
    <property type="nucleotide sequence ID" value="XM_060438531.1"/>
</dbReference>
<sequence>MADNMCGPSSGAKSLVAHAERDRTLHQDRLANGPNVGAGASFRSQMQHSGAADMAFEGFQQGRPMDPVHSMSPVVKFNPQSPMNIASFATGAYGNHLSGAPAVFGAGPAGHFKPFPAPDGAPQEWLDQFANMHVVDTAHNGPAMTNQPMAMMMPGPVDHNQLAVGLQQNLMMARPYGAPPMFGTPISAFSHGFQTADVNGTAKVAEASFVGGESNIDVEAFNRAFGEYDEAEFERELTNWKEEQAIADREFIEAQDEWMAEHGPKAEARTVQPPTLEEMAVINTDLEILAQELEENQADIRRHRDDDDLAQAAVDILNSVAGNESEKFKNSNFFQLMRRIGNKEIVVEGPNLIDAVTGETIVPNKDTAQSGLLASQDSGTDSISTPTSTGDKADGQSGDADHNLHHAVA</sequence>
<evidence type="ECO:0000313" key="3">
    <source>
        <dbReference type="EMBL" id="KAK0709613.1"/>
    </source>
</evidence>
<evidence type="ECO:0000256" key="1">
    <source>
        <dbReference type="SAM" id="Coils"/>
    </source>
</evidence>
<name>A0AA40A5B7_9PEZI</name>
<feature type="coiled-coil region" evidence="1">
    <location>
        <begin position="276"/>
        <end position="306"/>
    </location>
</feature>
<dbReference type="EMBL" id="JAUIRO010000006">
    <property type="protein sequence ID" value="KAK0709613.1"/>
    <property type="molecule type" value="Genomic_DNA"/>
</dbReference>
<dbReference type="GeneID" id="85321801"/>
<keyword evidence="1" id="KW-0175">Coiled coil</keyword>
<evidence type="ECO:0000313" key="4">
    <source>
        <dbReference type="Proteomes" id="UP001172101"/>
    </source>
</evidence>
<accession>A0AA40A5B7</accession>
<dbReference type="AlphaFoldDB" id="A0AA40A5B7"/>
<feature type="compositionally biased region" description="Basic and acidic residues" evidence="2">
    <location>
        <begin position="391"/>
        <end position="409"/>
    </location>
</feature>
<comment type="caution">
    <text evidence="3">The sequence shown here is derived from an EMBL/GenBank/DDBJ whole genome shotgun (WGS) entry which is preliminary data.</text>
</comment>
<organism evidence="3 4">
    <name type="scientific">Lasiosphaeria miniovina</name>
    <dbReference type="NCBI Taxonomy" id="1954250"/>
    <lineage>
        <taxon>Eukaryota</taxon>
        <taxon>Fungi</taxon>
        <taxon>Dikarya</taxon>
        <taxon>Ascomycota</taxon>
        <taxon>Pezizomycotina</taxon>
        <taxon>Sordariomycetes</taxon>
        <taxon>Sordariomycetidae</taxon>
        <taxon>Sordariales</taxon>
        <taxon>Lasiosphaeriaceae</taxon>
        <taxon>Lasiosphaeria</taxon>
    </lineage>
</organism>
<evidence type="ECO:0008006" key="5">
    <source>
        <dbReference type="Google" id="ProtNLM"/>
    </source>
</evidence>
<feature type="compositionally biased region" description="Polar residues" evidence="2">
    <location>
        <begin position="371"/>
        <end position="390"/>
    </location>
</feature>
<dbReference type="Proteomes" id="UP001172101">
    <property type="component" value="Unassembled WGS sequence"/>
</dbReference>
<reference evidence="3" key="1">
    <citation type="submission" date="2023-06" db="EMBL/GenBank/DDBJ databases">
        <title>Genome-scale phylogeny and comparative genomics of the fungal order Sordariales.</title>
        <authorList>
            <consortium name="Lawrence Berkeley National Laboratory"/>
            <person name="Hensen N."/>
            <person name="Bonometti L."/>
            <person name="Westerberg I."/>
            <person name="Brannstrom I.O."/>
            <person name="Guillou S."/>
            <person name="Cros-Aarteil S."/>
            <person name="Calhoun S."/>
            <person name="Haridas S."/>
            <person name="Kuo A."/>
            <person name="Mondo S."/>
            <person name="Pangilinan J."/>
            <person name="Riley R."/>
            <person name="LaButti K."/>
            <person name="Andreopoulos B."/>
            <person name="Lipzen A."/>
            <person name="Chen C."/>
            <person name="Yanf M."/>
            <person name="Daum C."/>
            <person name="Ng V."/>
            <person name="Clum A."/>
            <person name="Steindorff A."/>
            <person name="Ohm R."/>
            <person name="Martin F."/>
            <person name="Silar P."/>
            <person name="Natvig D."/>
            <person name="Lalanne C."/>
            <person name="Gautier V."/>
            <person name="Ament-velasquez S.L."/>
            <person name="Kruys A."/>
            <person name="Hutchinson M.I."/>
            <person name="Powell A.J."/>
            <person name="Barry K."/>
            <person name="Miller A.N."/>
            <person name="Grigoriev I.V."/>
            <person name="Debuchy R."/>
            <person name="Gladieux P."/>
            <person name="Thoren M.H."/>
            <person name="Johannesson H."/>
        </authorList>
    </citation>
    <scope>NUCLEOTIDE SEQUENCE</scope>
    <source>
        <strain evidence="3">SMH2392-1A</strain>
    </source>
</reference>
<evidence type="ECO:0000256" key="2">
    <source>
        <dbReference type="SAM" id="MobiDB-lite"/>
    </source>
</evidence>
<proteinExistence type="predicted"/>